<keyword evidence="1" id="KW-0812">Transmembrane</keyword>
<evidence type="ECO:0000259" key="2">
    <source>
        <dbReference type="Pfam" id="PF04773"/>
    </source>
</evidence>
<dbReference type="AlphaFoldDB" id="A0A2T9IWY0"/>
<dbReference type="PANTHER" id="PTHR30273:SF2">
    <property type="entry name" value="PROTEIN FECR"/>
    <property type="match status" value="1"/>
</dbReference>
<dbReference type="PIRSF" id="PIRSF018266">
    <property type="entry name" value="FecR"/>
    <property type="match status" value="1"/>
</dbReference>
<dbReference type="Proteomes" id="UP000244913">
    <property type="component" value="Unassembled WGS sequence"/>
</dbReference>
<dbReference type="Pfam" id="PF16220">
    <property type="entry name" value="DUF4880"/>
    <property type="match status" value="1"/>
</dbReference>
<proteinExistence type="predicted"/>
<organism evidence="4 5">
    <name type="scientific">Caulobacter radicis</name>
    <dbReference type="NCBI Taxonomy" id="2172650"/>
    <lineage>
        <taxon>Bacteria</taxon>
        <taxon>Pseudomonadati</taxon>
        <taxon>Pseudomonadota</taxon>
        <taxon>Alphaproteobacteria</taxon>
        <taxon>Caulobacterales</taxon>
        <taxon>Caulobacteraceae</taxon>
        <taxon>Caulobacter</taxon>
    </lineage>
</organism>
<evidence type="ECO:0000256" key="1">
    <source>
        <dbReference type="SAM" id="Phobius"/>
    </source>
</evidence>
<evidence type="ECO:0000259" key="3">
    <source>
        <dbReference type="Pfam" id="PF16220"/>
    </source>
</evidence>
<gene>
    <name evidence="4" type="ORF">DDF65_24940</name>
</gene>
<comment type="caution">
    <text evidence="4">The sequence shown here is derived from an EMBL/GenBank/DDBJ whole genome shotgun (WGS) entry which is preliminary data.</text>
</comment>
<keyword evidence="5" id="KW-1185">Reference proteome</keyword>
<feature type="domain" description="FecR N-terminal" evidence="3">
    <location>
        <begin position="16"/>
        <end position="53"/>
    </location>
</feature>
<keyword evidence="1" id="KW-1133">Transmembrane helix</keyword>
<feature type="domain" description="FecR protein" evidence="2">
    <location>
        <begin position="134"/>
        <end position="226"/>
    </location>
</feature>
<dbReference type="InterPro" id="IPR012373">
    <property type="entry name" value="Ferrdict_sens_TM"/>
</dbReference>
<dbReference type="Gene3D" id="3.55.50.30">
    <property type="match status" value="1"/>
</dbReference>
<evidence type="ECO:0000313" key="4">
    <source>
        <dbReference type="EMBL" id="PVM71471.1"/>
    </source>
</evidence>
<sequence>MRHTVPNLASSGEPDAAEWVARLQNRPNDLGLRRDFDSWLKADPANKDAYASASDAWARLDALSDEPEILAARARLKAELAADQKRRHARPQMRWAAAVAALVTAGGFGTALWLATAPSDHAPAVAPAQTAQIVYRTGVGEQKVITLADGSVATLSTDSVLRVTEMGARRALTLDRGEAFFQVAKNPQRPFVVTADGRTVTALGTAFNVRIDPGKWSVSLLEGKIRVADPAAHNSVDLLPGSRLEQQAGSTWAVAAADVAALTSWRDGSVTFDNQPLAEIVGELNRYSVRKIRIDSPRVAATPMSGRFKTGDVSGFVDALSAYGAAKVKTGQGGEIVLVSP</sequence>
<feature type="transmembrane region" description="Helical" evidence="1">
    <location>
        <begin position="95"/>
        <end position="115"/>
    </location>
</feature>
<dbReference type="InterPro" id="IPR006860">
    <property type="entry name" value="FecR"/>
</dbReference>
<name>A0A2T9IWY0_9CAUL</name>
<dbReference type="Pfam" id="PF04773">
    <property type="entry name" value="FecR"/>
    <property type="match status" value="1"/>
</dbReference>
<reference evidence="4 5" key="1">
    <citation type="submission" date="2018-04" db="EMBL/GenBank/DDBJ databases">
        <title>The genome sequence of Caulobacter sp. 736.</title>
        <authorList>
            <person name="Gao J."/>
            <person name="Sun J."/>
        </authorList>
    </citation>
    <scope>NUCLEOTIDE SEQUENCE [LARGE SCALE GENOMIC DNA]</scope>
    <source>
        <strain evidence="4 5">736</strain>
    </source>
</reference>
<dbReference type="RefSeq" id="WP_116570145.1">
    <property type="nucleotide sequence ID" value="NZ_QDKP01000066.1"/>
</dbReference>
<dbReference type="GO" id="GO:0016989">
    <property type="term" value="F:sigma factor antagonist activity"/>
    <property type="evidence" value="ECO:0007669"/>
    <property type="project" value="TreeGrafter"/>
</dbReference>
<keyword evidence="1" id="KW-0472">Membrane</keyword>
<dbReference type="InterPro" id="IPR032623">
    <property type="entry name" value="FecR_N"/>
</dbReference>
<dbReference type="Gene3D" id="2.60.120.1440">
    <property type="match status" value="1"/>
</dbReference>
<accession>A0A2T9IWY0</accession>
<evidence type="ECO:0000313" key="5">
    <source>
        <dbReference type="Proteomes" id="UP000244913"/>
    </source>
</evidence>
<protein>
    <submittedName>
        <fullName evidence="4">Iron dicitrate transport regulator FecR</fullName>
    </submittedName>
</protein>
<dbReference type="EMBL" id="QDKP01000066">
    <property type="protein sequence ID" value="PVM71471.1"/>
    <property type="molecule type" value="Genomic_DNA"/>
</dbReference>
<dbReference type="PANTHER" id="PTHR30273">
    <property type="entry name" value="PERIPLASMIC SIGNAL SENSOR AND SIGMA FACTOR ACTIVATOR FECR-RELATED"/>
    <property type="match status" value="1"/>
</dbReference>